<dbReference type="InterPro" id="IPR012675">
    <property type="entry name" value="Beta-grasp_dom_sf"/>
</dbReference>
<accession>A0ABU7LUB7</accession>
<dbReference type="PROSITE" id="PS00814">
    <property type="entry name" value="ADX"/>
    <property type="match status" value="1"/>
</dbReference>
<keyword evidence="3" id="KW-0479">Metal-binding</keyword>
<protein>
    <submittedName>
        <fullName evidence="8">2Fe-2S iron-sulfur cluster-binding protein</fullName>
    </submittedName>
</protein>
<dbReference type="InterPro" id="IPR018298">
    <property type="entry name" value="Adrenodoxin_Fe-S_BS"/>
</dbReference>
<keyword evidence="4" id="KW-0408">Iron</keyword>
<evidence type="ECO:0000259" key="7">
    <source>
        <dbReference type="PROSITE" id="PS51085"/>
    </source>
</evidence>
<organism evidence="8 9">
    <name type="scientific">Hyphobacterium lacteum</name>
    <dbReference type="NCBI Taxonomy" id="3116575"/>
    <lineage>
        <taxon>Bacteria</taxon>
        <taxon>Pseudomonadati</taxon>
        <taxon>Pseudomonadota</taxon>
        <taxon>Alphaproteobacteria</taxon>
        <taxon>Maricaulales</taxon>
        <taxon>Maricaulaceae</taxon>
        <taxon>Hyphobacterium</taxon>
    </lineage>
</organism>
<dbReference type="Pfam" id="PF00111">
    <property type="entry name" value="Fer2"/>
    <property type="match status" value="1"/>
</dbReference>
<keyword evidence="5" id="KW-0411">Iron-sulfur</keyword>
<keyword evidence="2" id="KW-0001">2Fe-2S</keyword>
<dbReference type="InterPro" id="IPR001055">
    <property type="entry name" value="Adrenodoxin-like"/>
</dbReference>
<sequence>MAKITYIEHDGTKHEIEVADGLTVMEGAIRNMVPGIDADCGGACACATCHVYVDEAWLGKTGDKTGVEESMLDFATDVQDNSRLSCQIKVSPELDGLIVRMPEYQG</sequence>
<dbReference type="Proteomes" id="UP001354971">
    <property type="component" value="Unassembled WGS sequence"/>
</dbReference>
<gene>
    <name evidence="8" type="ORF">V0U79_11175</name>
</gene>
<dbReference type="RefSeq" id="WP_330199598.1">
    <property type="nucleotide sequence ID" value="NZ_JAZDRP010000007.1"/>
</dbReference>
<dbReference type="Gene3D" id="3.10.20.30">
    <property type="match status" value="1"/>
</dbReference>
<evidence type="ECO:0000256" key="1">
    <source>
        <dbReference type="ARBA" id="ARBA00010914"/>
    </source>
</evidence>
<dbReference type="SUPFAM" id="SSF54292">
    <property type="entry name" value="2Fe-2S ferredoxin-like"/>
    <property type="match status" value="1"/>
</dbReference>
<dbReference type="InterPro" id="IPR001041">
    <property type="entry name" value="2Fe-2S_ferredoxin-type"/>
</dbReference>
<comment type="cofactor">
    <cofactor evidence="6">
        <name>[2Fe-2S] cluster</name>
        <dbReference type="ChEBI" id="CHEBI:190135"/>
    </cofactor>
</comment>
<dbReference type="PRINTS" id="PR00355">
    <property type="entry name" value="ADRENODOXIN"/>
</dbReference>
<dbReference type="PANTHER" id="PTHR23426:SF65">
    <property type="entry name" value="FERREDOXIN-2, MITOCHONDRIAL"/>
    <property type="match status" value="1"/>
</dbReference>
<dbReference type="InterPro" id="IPR036010">
    <property type="entry name" value="2Fe-2S_ferredoxin-like_sf"/>
</dbReference>
<evidence type="ECO:0000313" key="8">
    <source>
        <dbReference type="EMBL" id="MEE2526934.1"/>
    </source>
</evidence>
<evidence type="ECO:0000256" key="3">
    <source>
        <dbReference type="ARBA" id="ARBA00022723"/>
    </source>
</evidence>
<evidence type="ECO:0000313" key="9">
    <source>
        <dbReference type="Proteomes" id="UP001354971"/>
    </source>
</evidence>
<evidence type="ECO:0000256" key="5">
    <source>
        <dbReference type="ARBA" id="ARBA00023014"/>
    </source>
</evidence>
<reference evidence="8 9" key="1">
    <citation type="submission" date="2024-01" db="EMBL/GenBank/DDBJ databases">
        <title>Hyphobacterium bacterium isolated from marine sediment.</title>
        <authorList>
            <person name="Zhao S."/>
        </authorList>
    </citation>
    <scope>NUCLEOTIDE SEQUENCE [LARGE SCALE GENOMIC DNA]</scope>
    <source>
        <strain evidence="9">HN65</strain>
    </source>
</reference>
<evidence type="ECO:0000256" key="6">
    <source>
        <dbReference type="ARBA" id="ARBA00034078"/>
    </source>
</evidence>
<evidence type="ECO:0000256" key="2">
    <source>
        <dbReference type="ARBA" id="ARBA00022714"/>
    </source>
</evidence>
<name>A0ABU7LUB7_9PROT</name>
<keyword evidence="9" id="KW-1185">Reference proteome</keyword>
<proteinExistence type="inferred from homology"/>
<dbReference type="CDD" id="cd00207">
    <property type="entry name" value="fer2"/>
    <property type="match status" value="1"/>
</dbReference>
<dbReference type="EMBL" id="JAZDRP010000007">
    <property type="protein sequence ID" value="MEE2526934.1"/>
    <property type="molecule type" value="Genomic_DNA"/>
</dbReference>
<comment type="caution">
    <text evidence="8">The sequence shown here is derived from an EMBL/GenBank/DDBJ whole genome shotgun (WGS) entry which is preliminary data.</text>
</comment>
<evidence type="ECO:0000256" key="4">
    <source>
        <dbReference type="ARBA" id="ARBA00023004"/>
    </source>
</evidence>
<comment type="similarity">
    <text evidence="1">Belongs to the adrenodoxin/putidaredoxin family.</text>
</comment>
<dbReference type="PROSITE" id="PS51085">
    <property type="entry name" value="2FE2S_FER_2"/>
    <property type="match status" value="1"/>
</dbReference>
<dbReference type="PANTHER" id="PTHR23426">
    <property type="entry name" value="FERREDOXIN/ADRENODOXIN"/>
    <property type="match status" value="1"/>
</dbReference>
<feature type="domain" description="2Fe-2S ferredoxin-type" evidence="7">
    <location>
        <begin position="2"/>
        <end position="105"/>
    </location>
</feature>